<comment type="similarity">
    <text evidence="1">Belongs to the TRAFAC class TrmE-Era-EngA-EngB-Septin-like GTPase superfamily. Septin GTPase family.</text>
</comment>
<dbReference type="FunCoup" id="A0A3Q1GZF1">
    <property type="interactions" value="8"/>
</dbReference>
<keyword evidence="5" id="KW-1185">Reference proteome</keyword>
<reference evidence="4" key="1">
    <citation type="submission" date="2025-08" db="UniProtKB">
        <authorList>
            <consortium name="Ensembl"/>
        </authorList>
    </citation>
    <scope>IDENTIFICATION</scope>
</reference>
<evidence type="ECO:0000259" key="3">
    <source>
        <dbReference type="Pfam" id="PF00735"/>
    </source>
</evidence>
<accession>A0A3Q1GZF1</accession>
<dbReference type="PANTHER" id="PTHR32046:SF11">
    <property type="entry name" value="IMMUNE-ASSOCIATED NUCLEOTIDE-BINDING PROTEIN 10-LIKE"/>
    <property type="match status" value="1"/>
</dbReference>
<sequence length="599" mass="68537">MVWGAQAEVSQKSCDHSCCSIKQAILLISISERLNPAAQRLKSSDQEHHHLHSEDPCASDHSMATISNISSKYKDIISKSRLLQPGSPSVYQLRPEKKTIGTLTKLTVGERNVNQVNKTILLVGETGTGKSSLINTLVNHTMGVKWEDEVWFQIVEDEKRSQTESQTSDVIVYQVFDFEGKTLPYSLTIIDTPGFGDTRGIERDVLVTQRLFDLFRSADGVHEINAVGLVMKASENRVSDRLMYIFNSMMSLFGKGIEKNIVTLITHSPGTNPENVLKALEAANIKCARNEKNQPVRFLFDNCLNKQRTEEEELGLAHAWRVTDRGMKQFMTFLEKTHPQKLDTTVEVLNDRVRLAACIKNLQERINFIELKQTEIIQVEEGLKKHEEEMKKNKNFSVEFDEVYKDKESIEGGMQWFGGYKGAVTCKVCKENCHYPGCTIAWSPTSCEVMKGGRCTSCTRKCPAEDHVKEEWIYVTKTRRVKNTEREMKQKFEKNLAESVKKSSLLENLQTEMNLLKRDKTRFLEEAYQHIVNLEKIAVKADSVSTYVHLDFLIEKMKETGDRRKVQVLEEMKRRQEEGNKGALKYIWGKMKSTVKGWM</sequence>
<dbReference type="InterPro" id="IPR030379">
    <property type="entry name" value="G_SEPTIN_dom"/>
</dbReference>
<protein>
    <submittedName>
        <fullName evidence="4">Uncharacterized LOC110969729</fullName>
    </submittedName>
</protein>
<feature type="domain" description="Septin-type G" evidence="3">
    <location>
        <begin position="116"/>
        <end position="198"/>
    </location>
</feature>
<dbReference type="Pfam" id="PF00735">
    <property type="entry name" value="Septin"/>
    <property type="match status" value="1"/>
</dbReference>
<dbReference type="Gene3D" id="3.40.50.300">
    <property type="entry name" value="P-loop containing nucleotide triphosphate hydrolases"/>
    <property type="match status" value="1"/>
</dbReference>
<keyword evidence="1" id="KW-0547">Nucleotide-binding</keyword>
<dbReference type="InterPro" id="IPR027417">
    <property type="entry name" value="P-loop_NTPase"/>
</dbReference>
<dbReference type="STRING" id="80966.ENSAPOP00000032862"/>
<reference evidence="4" key="2">
    <citation type="submission" date="2025-09" db="UniProtKB">
        <authorList>
            <consortium name="Ensembl"/>
        </authorList>
    </citation>
    <scope>IDENTIFICATION</scope>
</reference>
<dbReference type="PANTHER" id="PTHR32046">
    <property type="entry name" value="G DOMAIN-CONTAINING PROTEIN"/>
    <property type="match status" value="1"/>
</dbReference>
<dbReference type="SUPFAM" id="SSF52540">
    <property type="entry name" value="P-loop containing nucleoside triphosphate hydrolases"/>
    <property type="match status" value="1"/>
</dbReference>
<dbReference type="InterPro" id="IPR025662">
    <property type="entry name" value="Sigma_54_int_dom_ATP-bd_1"/>
</dbReference>
<dbReference type="AlphaFoldDB" id="A0A3Q1GZF1"/>
<dbReference type="GeneTree" id="ENSGT00500000044904"/>
<dbReference type="Ensembl" id="ENSAPOT00000027190.1">
    <property type="protein sequence ID" value="ENSAPOP00000032862.1"/>
    <property type="gene ID" value="ENSAPOG00000021040.1"/>
</dbReference>
<feature type="region of interest" description="Disordered" evidence="2">
    <location>
        <begin position="39"/>
        <end position="61"/>
    </location>
</feature>
<organism evidence="4 5">
    <name type="scientific">Acanthochromis polyacanthus</name>
    <name type="common">spiny chromis</name>
    <dbReference type="NCBI Taxonomy" id="80966"/>
    <lineage>
        <taxon>Eukaryota</taxon>
        <taxon>Metazoa</taxon>
        <taxon>Chordata</taxon>
        <taxon>Craniata</taxon>
        <taxon>Vertebrata</taxon>
        <taxon>Euteleostomi</taxon>
        <taxon>Actinopterygii</taxon>
        <taxon>Neopterygii</taxon>
        <taxon>Teleostei</taxon>
        <taxon>Neoteleostei</taxon>
        <taxon>Acanthomorphata</taxon>
        <taxon>Ovalentaria</taxon>
        <taxon>Pomacentridae</taxon>
        <taxon>Acanthochromis</taxon>
    </lineage>
</organism>
<name>A0A3Q1GZF1_9TELE</name>
<feature type="compositionally biased region" description="Basic and acidic residues" evidence="2">
    <location>
        <begin position="42"/>
        <end position="55"/>
    </location>
</feature>
<evidence type="ECO:0000313" key="4">
    <source>
        <dbReference type="Ensembl" id="ENSAPOP00000032862.1"/>
    </source>
</evidence>
<dbReference type="Proteomes" id="UP000257200">
    <property type="component" value="Unplaced"/>
</dbReference>
<evidence type="ECO:0000256" key="1">
    <source>
        <dbReference type="RuleBase" id="RU004560"/>
    </source>
</evidence>
<proteinExistence type="inferred from homology"/>
<dbReference type="InParanoid" id="A0A3Q1GZF1"/>
<evidence type="ECO:0000256" key="2">
    <source>
        <dbReference type="SAM" id="MobiDB-lite"/>
    </source>
</evidence>
<evidence type="ECO:0000313" key="5">
    <source>
        <dbReference type="Proteomes" id="UP000257200"/>
    </source>
</evidence>
<keyword evidence="1" id="KW-0342">GTP-binding</keyword>
<dbReference type="GO" id="GO:0005525">
    <property type="term" value="F:GTP binding"/>
    <property type="evidence" value="ECO:0007669"/>
    <property type="project" value="UniProtKB-KW"/>
</dbReference>
<dbReference type="PROSITE" id="PS00675">
    <property type="entry name" value="SIGMA54_INTERACT_1"/>
    <property type="match status" value="1"/>
</dbReference>